<gene>
    <name evidence="1" type="ORF">SAMN05518846_101503</name>
</gene>
<dbReference type="EMBL" id="FORT01000001">
    <property type="protein sequence ID" value="SFI91308.1"/>
    <property type="molecule type" value="Genomic_DNA"/>
</dbReference>
<name>A0A1I3M2V5_9BACL</name>
<evidence type="ECO:0000313" key="1">
    <source>
        <dbReference type="EMBL" id="SFI91308.1"/>
    </source>
</evidence>
<dbReference type="RefSeq" id="WP_092266369.1">
    <property type="nucleotide sequence ID" value="NZ_FORT01000001.1"/>
</dbReference>
<accession>A0A1I3M2V5</accession>
<reference evidence="2" key="1">
    <citation type="submission" date="2016-10" db="EMBL/GenBank/DDBJ databases">
        <authorList>
            <person name="Varghese N."/>
            <person name="Submissions S."/>
        </authorList>
    </citation>
    <scope>NUCLEOTIDE SEQUENCE [LARGE SCALE GENOMIC DNA]</scope>
    <source>
        <strain evidence="2">OK042</strain>
    </source>
</reference>
<organism evidence="1 2">
    <name type="scientific">Brevibacillus centrosporus</name>
    <dbReference type="NCBI Taxonomy" id="54910"/>
    <lineage>
        <taxon>Bacteria</taxon>
        <taxon>Bacillati</taxon>
        <taxon>Bacillota</taxon>
        <taxon>Bacilli</taxon>
        <taxon>Bacillales</taxon>
        <taxon>Paenibacillaceae</taxon>
        <taxon>Brevibacillus</taxon>
    </lineage>
</organism>
<dbReference type="Proteomes" id="UP000198915">
    <property type="component" value="Unassembled WGS sequence"/>
</dbReference>
<dbReference type="STRING" id="1884381.SAMN05518846_101503"/>
<dbReference type="AlphaFoldDB" id="A0A1I3M2V5"/>
<evidence type="ECO:0000313" key="2">
    <source>
        <dbReference type="Proteomes" id="UP000198915"/>
    </source>
</evidence>
<keyword evidence="2" id="KW-1185">Reference proteome</keyword>
<proteinExistence type="predicted"/>
<sequence length="260" mass="31108">MITGRIEKVPLKNIVPLYHDNISNREMSKKREYLRDNCYLLTLEKDPVENKFWLVSGYPEYLIYKEFNENYNAVCFIRPYTNETMQRLSVLHTLFTYQTSTWFQKHIYIHKLVEDGYSSDRIADKMNVAKTIIENYLIHPDIQKNIVKKGFDNKASFPNLDRIRRLRMNKVVQSRLFEKAVLPRSSPDRLTTDKLQKVLWVYKNCRGFTWLNIDDQWQLIVNIMNYKEAMINNYSSMIEEMLNKTIIFDETYGPCSVQIQ</sequence>
<protein>
    <submittedName>
        <fullName evidence="1">Uncharacterized protein</fullName>
    </submittedName>
</protein>